<protein>
    <submittedName>
        <fullName evidence="2">Subtilisin</fullName>
    </submittedName>
</protein>
<name>A0A1N6Y359_9EURY</name>
<keyword evidence="3" id="KW-1185">Reference proteome</keyword>
<dbReference type="Gene3D" id="3.30.70.80">
    <property type="entry name" value="Peptidase S8 propeptide/proteinase inhibitor I9"/>
    <property type="match status" value="1"/>
</dbReference>
<organism evidence="2 3">
    <name type="scientific">Haladaptatus litoreus</name>
    <dbReference type="NCBI Taxonomy" id="553468"/>
    <lineage>
        <taxon>Archaea</taxon>
        <taxon>Methanobacteriati</taxon>
        <taxon>Methanobacteriota</taxon>
        <taxon>Stenosarchaea group</taxon>
        <taxon>Halobacteria</taxon>
        <taxon>Halobacteriales</taxon>
        <taxon>Haladaptataceae</taxon>
        <taxon>Haladaptatus</taxon>
    </lineage>
</organism>
<dbReference type="RefSeq" id="WP_245799939.1">
    <property type="nucleotide sequence ID" value="NZ_FTNO01000001.1"/>
</dbReference>
<dbReference type="EMBL" id="FTNO01000001">
    <property type="protein sequence ID" value="SIR08976.1"/>
    <property type="molecule type" value="Genomic_DNA"/>
</dbReference>
<dbReference type="InterPro" id="IPR037045">
    <property type="entry name" value="S8pro/Inhibitor_I9_sf"/>
</dbReference>
<proteinExistence type="predicted"/>
<evidence type="ECO:0000313" key="2">
    <source>
        <dbReference type="EMBL" id="SIR08976.1"/>
    </source>
</evidence>
<gene>
    <name evidence="2" type="ORF">SAMN05421858_1378</name>
</gene>
<dbReference type="AlphaFoldDB" id="A0A1N6Y359"/>
<evidence type="ECO:0000256" key="1">
    <source>
        <dbReference type="SAM" id="MobiDB-lite"/>
    </source>
</evidence>
<feature type="compositionally biased region" description="Acidic residues" evidence="1">
    <location>
        <begin position="1"/>
        <end position="11"/>
    </location>
</feature>
<sequence>MPESDTGDSGDDTVAVNVGFDGDEGRKSAVETSVEVVREFSSLDVVTVRIPRSAWTELENHPEIRYVEENGQTGG</sequence>
<evidence type="ECO:0000313" key="3">
    <source>
        <dbReference type="Proteomes" id="UP000186914"/>
    </source>
</evidence>
<dbReference type="Proteomes" id="UP000186914">
    <property type="component" value="Unassembled WGS sequence"/>
</dbReference>
<accession>A0A1N6Y359</accession>
<reference evidence="3" key="1">
    <citation type="submission" date="2017-01" db="EMBL/GenBank/DDBJ databases">
        <authorList>
            <person name="Varghese N."/>
            <person name="Submissions S."/>
        </authorList>
    </citation>
    <scope>NUCLEOTIDE SEQUENCE [LARGE SCALE GENOMIC DNA]</scope>
    <source>
        <strain evidence="3">CGMCC 1.7737</strain>
    </source>
</reference>
<feature type="region of interest" description="Disordered" evidence="1">
    <location>
        <begin position="1"/>
        <end position="29"/>
    </location>
</feature>
<dbReference type="SUPFAM" id="SSF54897">
    <property type="entry name" value="Protease propeptides/inhibitors"/>
    <property type="match status" value="1"/>
</dbReference>